<protein>
    <submittedName>
        <fullName evidence="2">Uncharacterized protein</fullName>
    </submittedName>
</protein>
<dbReference type="Proteomes" id="UP000004995">
    <property type="component" value="Unassembled WGS sequence"/>
</dbReference>
<evidence type="ECO:0000313" key="3">
    <source>
        <dbReference type="Proteomes" id="UP000004995"/>
    </source>
</evidence>
<feature type="compositionally biased region" description="Low complexity" evidence="1">
    <location>
        <begin position="107"/>
        <end position="131"/>
    </location>
</feature>
<dbReference type="EnsemblPlants" id="KQK97679">
    <property type="protein sequence ID" value="KQK97679"/>
    <property type="gene ID" value="SETIT_012278mg"/>
</dbReference>
<accession>K3YDH3</accession>
<dbReference type="InParanoid" id="K3YDH3"/>
<feature type="region of interest" description="Disordered" evidence="1">
    <location>
        <begin position="1"/>
        <end position="224"/>
    </location>
</feature>
<dbReference type="OMA" id="FTRRCAC"/>
<feature type="compositionally biased region" description="Low complexity" evidence="1">
    <location>
        <begin position="176"/>
        <end position="197"/>
    </location>
</feature>
<reference evidence="2" key="2">
    <citation type="submission" date="2018-08" db="UniProtKB">
        <authorList>
            <consortium name="EnsemblPlants"/>
        </authorList>
    </citation>
    <scope>IDENTIFICATION</scope>
    <source>
        <strain evidence="2">Yugu1</strain>
    </source>
</reference>
<reference evidence="3" key="1">
    <citation type="journal article" date="2012" name="Nat. Biotechnol.">
        <title>Reference genome sequence of the model plant Setaria.</title>
        <authorList>
            <person name="Bennetzen J.L."/>
            <person name="Schmutz J."/>
            <person name="Wang H."/>
            <person name="Percifield R."/>
            <person name="Hawkins J."/>
            <person name="Pontaroli A.C."/>
            <person name="Estep M."/>
            <person name="Feng L."/>
            <person name="Vaughn J.N."/>
            <person name="Grimwood J."/>
            <person name="Jenkins J."/>
            <person name="Barry K."/>
            <person name="Lindquist E."/>
            <person name="Hellsten U."/>
            <person name="Deshpande S."/>
            <person name="Wang X."/>
            <person name="Wu X."/>
            <person name="Mitros T."/>
            <person name="Triplett J."/>
            <person name="Yang X."/>
            <person name="Ye C.Y."/>
            <person name="Mauro-Herrera M."/>
            <person name="Wang L."/>
            <person name="Li P."/>
            <person name="Sharma M."/>
            <person name="Sharma R."/>
            <person name="Ronald P.C."/>
            <person name="Panaud O."/>
            <person name="Kellogg E.A."/>
            <person name="Brutnell T.P."/>
            <person name="Doust A.N."/>
            <person name="Tuskan G.A."/>
            <person name="Rokhsar D."/>
            <person name="Devos K.M."/>
        </authorList>
    </citation>
    <scope>NUCLEOTIDE SEQUENCE [LARGE SCALE GENOMIC DNA]</scope>
    <source>
        <strain evidence="3">cv. Yugu1</strain>
    </source>
</reference>
<dbReference type="EMBL" id="AGNK02004389">
    <property type="status" value="NOT_ANNOTATED_CDS"/>
    <property type="molecule type" value="Genomic_DNA"/>
</dbReference>
<proteinExistence type="predicted"/>
<dbReference type="AlphaFoldDB" id="K3YDH3"/>
<dbReference type="Gramene" id="KQK97679">
    <property type="protein sequence ID" value="KQK97679"/>
    <property type="gene ID" value="SETIT_012278mg"/>
</dbReference>
<evidence type="ECO:0000313" key="2">
    <source>
        <dbReference type="EnsemblPlants" id="KQK97679"/>
    </source>
</evidence>
<feature type="compositionally biased region" description="Polar residues" evidence="1">
    <location>
        <begin position="59"/>
        <end position="84"/>
    </location>
</feature>
<keyword evidence="3" id="KW-1185">Reference proteome</keyword>
<dbReference type="eggNOG" id="ENOG502R4HG">
    <property type="taxonomic scope" value="Eukaryota"/>
</dbReference>
<sequence>MAPPPRRPGLRPPLPQVPRTTAHDRLHPRRRGRTPSGIWLRASSPPPPPPSARAYPRTASVSTSWTDATAANRRSSYGTPSPTFTRRCACRRRSGWTPSTSPPPSSATPRDATTSAATAARSAWCSSASTTRRVRGPRPPSLRLRVRTTGGFSRRHLPPWWGARSTSGAQGGLSCTSSATRWSSWPTSTSRRSSPSRPAERSSCRRRTGGSASRLCTAAPAPAT</sequence>
<evidence type="ECO:0000256" key="1">
    <source>
        <dbReference type="SAM" id="MobiDB-lite"/>
    </source>
</evidence>
<feature type="compositionally biased region" description="Pro residues" evidence="1">
    <location>
        <begin position="1"/>
        <end position="16"/>
    </location>
</feature>
<dbReference type="HOGENOM" id="CLU_1236839_0_0_1"/>
<organism evidence="2 3">
    <name type="scientific">Setaria italica</name>
    <name type="common">Foxtail millet</name>
    <name type="synonym">Panicum italicum</name>
    <dbReference type="NCBI Taxonomy" id="4555"/>
    <lineage>
        <taxon>Eukaryota</taxon>
        <taxon>Viridiplantae</taxon>
        <taxon>Streptophyta</taxon>
        <taxon>Embryophyta</taxon>
        <taxon>Tracheophyta</taxon>
        <taxon>Spermatophyta</taxon>
        <taxon>Magnoliopsida</taxon>
        <taxon>Liliopsida</taxon>
        <taxon>Poales</taxon>
        <taxon>Poaceae</taxon>
        <taxon>PACMAD clade</taxon>
        <taxon>Panicoideae</taxon>
        <taxon>Panicodae</taxon>
        <taxon>Paniceae</taxon>
        <taxon>Cenchrinae</taxon>
        <taxon>Setaria</taxon>
    </lineage>
</organism>
<name>K3YDH3_SETIT</name>